<evidence type="ECO:0000256" key="3">
    <source>
        <dbReference type="ARBA" id="ARBA00022553"/>
    </source>
</evidence>
<dbReference type="InterPro" id="IPR001610">
    <property type="entry name" value="PAC"/>
</dbReference>
<evidence type="ECO:0000256" key="4">
    <source>
        <dbReference type="ARBA" id="ARBA00022679"/>
    </source>
</evidence>
<dbReference type="Gene3D" id="3.30.450.20">
    <property type="entry name" value="PAS domain"/>
    <property type="match status" value="1"/>
</dbReference>
<evidence type="ECO:0000256" key="2">
    <source>
        <dbReference type="ARBA" id="ARBA00012438"/>
    </source>
</evidence>
<evidence type="ECO:0000256" key="5">
    <source>
        <dbReference type="ARBA" id="ARBA00022741"/>
    </source>
</evidence>
<dbReference type="InterPro" id="IPR000700">
    <property type="entry name" value="PAS-assoc_C"/>
</dbReference>
<evidence type="ECO:0000256" key="9">
    <source>
        <dbReference type="SAM" id="Coils"/>
    </source>
</evidence>
<dbReference type="SUPFAM" id="SSF55874">
    <property type="entry name" value="ATPase domain of HSP90 chaperone/DNA topoisomerase II/histidine kinase"/>
    <property type="match status" value="1"/>
</dbReference>
<keyword evidence="7" id="KW-0067">ATP-binding</keyword>
<feature type="domain" description="PAC" evidence="12">
    <location>
        <begin position="119"/>
        <end position="171"/>
    </location>
</feature>
<dbReference type="AlphaFoldDB" id="A0A423PR02"/>
<evidence type="ECO:0000259" key="10">
    <source>
        <dbReference type="PROSITE" id="PS50109"/>
    </source>
</evidence>
<dbReference type="NCBIfam" id="TIGR00229">
    <property type="entry name" value="sensory_box"/>
    <property type="match status" value="1"/>
</dbReference>
<evidence type="ECO:0000256" key="1">
    <source>
        <dbReference type="ARBA" id="ARBA00000085"/>
    </source>
</evidence>
<dbReference type="Gene3D" id="1.10.287.130">
    <property type="match status" value="1"/>
</dbReference>
<dbReference type="PANTHER" id="PTHR43065">
    <property type="entry name" value="SENSOR HISTIDINE KINASE"/>
    <property type="match status" value="1"/>
</dbReference>
<evidence type="ECO:0000256" key="7">
    <source>
        <dbReference type="ARBA" id="ARBA00022840"/>
    </source>
</evidence>
<dbReference type="InterPro" id="IPR035965">
    <property type="entry name" value="PAS-like_dom_sf"/>
</dbReference>
<keyword evidence="5" id="KW-0547">Nucleotide-binding</keyword>
<evidence type="ECO:0000256" key="6">
    <source>
        <dbReference type="ARBA" id="ARBA00022777"/>
    </source>
</evidence>
<dbReference type="SMART" id="SM00387">
    <property type="entry name" value="HATPase_c"/>
    <property type="match status" value="1"/>
</dbReference>
<organism evidence="13 14">
    <name type="scientific">Salinisphaera orenii MK-B5</name>
    <dbReference type="NCBI Taxonomy" id="856730"/>
    <lineage>
        <taxon>Bacteria</taxon>
        <taxon>Pseudomonadati</taxon>
        <taxon>Pseudomonadota</taxon>
        <taxon>Gammaproteobacteria</taxon>
        <taxon>Salinisphaerales</taxon>
        <taxon>Salinisphaeraceae</taxon>
        <taxon>Salinisphaera</taxon>
    </lineage>
</organism>
<comment type="catalytic activity">
    <reaction evidence="1">
        <text>ATP + protein L-histidine = ADP + protein N-phospho-L-histidine.</text>
        <dbReference type="EC" id="2.7.13.3"/>
    </reaction>
</comment>
<keyword evidence="14" id="KW-1185">Reference proteome</keyword>
<feature type="domain" description="PAS" evidence="11">
    <location>
        <begin position="44"/>
        <end position="117"/>
    </location>
</feature>
<keyword evidence="8" id="KW-0902">Two-component regulatory system</keyword>
<dbReference type="InterPro" id="IPR005467">
    <property type="entry name" value="His_kinase_dom"/>
</dbReference>
<evidence type="ECO:0000259" key="11">
    <source>
        <dbReference type="PROSITE" id="PS50112"/>
    </source>
</evidence>
<name>A0A423PR02_9GAMM</name>
<dbReference type="PROSITE" id="PS50109">
    <property type="entry name" value="HIS_KIN"/>
    <property type="match status" value="1"/>
</dbReference>
<dbReference type="RefSeq" id="WP_123630748.1">
    <property type="nucleotide sequence ID" value="NZ_AYKH01000011.1"/>
</dbReference>
<evidence type="ECO:0000259" key="12">
    <source>
        <dbReference type="PROSITE" id="PS50113"/>
    </source>
</evidence>
<dbReference type="Pfam" id="PF08447">
    <property type="entry name" value="PAS_3"/>
    <property type="match status" value="1"/>
</dbReference>
<dbReference type="PROSITE" id="PS50112">
    <property type="entry name" value="PAS"/>
    <property type="match status" value="1"/>
</dbReference>
<dbReference type="GO" id="GO:0000160">
    <property type="term" value="P:phosphorelay signal transduction system"/>
    <property type="evidence" value="ECO:0007669"/>
    <property type="project" value="UniProtKB-KW"/>
</dbReference>
<dbReference type="PROSITE" id="PS50113">
    <property type="entry name" value="PAC"/>
    <property type="match status" value="1"/>
</dbReference>
<protein>
    <recommendedName>
        <fullName evidence="2">histidine kinase</fullName>
        <ecNumber evidence="2">2.7.13.3</ecNumber>
    </recommendedName>
</protein>
<dbReference type="GO" id="GO:0004673">
    <property type="term" value="F:protein histidine kinase activity"/>
    <property type="evidence" value="ECO:0007669"/>
    <property type="project" value="UniProtKB-EC"/>
</dbReference>
<dbReference type="Proteomes" id="UP000283993">
    <property type="component" value="Unassembled WGS sequence"/>
</dbReference>
<sequence length="412" mass="46437">MSNTTSDTQAPEPIADLDQARERIHQLEKDLTEERARCEAAQNNERCFRELAEHIREVFWMTNPAGDQLVYISPAYEHIWGQTCESLYEDPGKRLAWVHDDDRQEVLKAFKRDARNGDYDKVFRINRPDGEIRWIRDRAWVVHDDDGEIYRLAGFALDITDRIETNDRISRLHTVIDARERMSAFAALGTGLAHDISQPLTAARNYIAEARQSADMADATPLANADQEIARAVDTLRHLRDFAREGKPTLKQQRLAPLINDIHQLLDPALRSRQVRYEGPPASELDNIELPLDRIFAQQILRNLIENATDAFADAPSDELRLVRVQVTGTDDTVDIEVSDNGPGVESDIDPFEPFNTTKADGLGLGLSVSRSLARSHGGDLVIADRGGQDSRTRFVLSLPRQQSEARSVEAV</sequence>
<dbReference type="Gene3D" id="3.30.565.10">
    <property type="entry name" value="Histidine kinase-like ATPase, C-terminal domain"/>
    <property type="match status" value="1"/>
</dbReference>
<dbReference type="EMBL" id="AYKH01000011">
    <property type="protein sequence ID" value="ROO28036.1"/>
    <property type="molecule type" value="Genomic_DNA"/>
</dbReference>
<accession>A0A423PR02</accession>
<dbReference type="SUPFAM" id="SSF55785">
    <property type="entry name" value="PYP-like sensor domain (PAS domain)"/>
    <property type="match status" value="1"/>
</dbReference>
<reference evidence="13 14" key="1">
    <citation type="submission" date="2013-10" db="EMBL/GenBank/DDBJ databases">
        <title>Salinisphaera orenii MK-B5 Genome Sequencing.</title>
        <authorList>
            <person name="Lai Q."/>
            <person name="Li C."/>
            <person name="Shao Z."/>
        </authorList>
    </citation>
    <scope>NUCLEOTIDE SEQUENCE [LARGE SCALE GENOMIC DNA]</scope>
    <source>
        <strain evidence="13 14">MK-B5</strain>
    </source>
</reference>
<dbReference type="EC" id="2.7.13.3" evidence="2"/>
<dbReference type="InterPro" id="IPR036890">
    <property type="entry name" value="HATPase_C_sf"/>
</dbReference>
<gene>
    <name evidence="13" type="ORF">SAOR_06695</name>
</gene>
<dbReference type="InterPro" id="IPR000014">
    <property type="entry name" value="PAS"/>
</dbReference>
<keyword evidence="4" id="KW-0808">Transferase</keyword>
<dbReference type="PRINTS" id="PR00344">
    <property type="entry name" value="BCTRLSENSOR"/>
</dbReference>
<dbReference type="Pfam" id="PF02518">
    <property type="entry name" value="HATPase_c"/>
    <property type="match status" value="1"/>
</dbReference>
<dbReference type="InterPro" id="IPR004358">
    <property type="entry name" value="Sig_transdc_His_kin-like_C"/>
</dbReference>
<dbReference type="InterPro" id="IPR013655">
    <property type="entry name" value="PAS_fold_3"/>
</dbReference>
<keyword evidence="9" id="KW-0175">Coiled coil</keyword>
<keyword evidence="6" id="KW-0418">Kinase</keyword>
<keyword evidence="3" id="KW-0597">Phosphoprotein</keyword>
<dbReference type="InterPro" id="IPR003594">
    <property type="entry name" value="HATPase_dom"/>
</dbReference>
<comment type="caution">
    <text evidence="13">The sequence shown here is derived from an EMBL/GenBank/DDBJ whole genome shotgun (WGS) entry which is preliminary data.</text>
</comment>
<dbReference type="SMART" id="SM00086">
    <property type="entry name" value="PAC"/>
    <property type="match status" value="1"/>
</dbReference>
<dbReference type="GO" id="GO:0005524">
    <property type="term" value="F:ATP binding"/>
    <property type="evidence" value="ECO:0007669"/>
    <property type="project" value="UniProtKB-KW"/>
</dbReference>
<dbReference type="CDD" id="cd00075">
    <property type="entry name" value="HATPase"/>
    <property type="match status" value="1"/>
</dbReference>
<dbReference type="PANTHER" id="PTHR43065:SF10">
    <property type="entry name" value="PEROXIDE STRESS-ACTIVATED HISTIDINE KINASE MAK3"/>
    <property type="match status" value="1"/>
</dbReference>
<proteinExistence type="predicted"/>
<evidence type="ECO:0000313" key="14">
    <source>
        <dbReference type="Proteomes" id="UP000283993"/>
    </source>
</evidence>
<feature type="domain" description="Histidine kinase" evidence="10">
    <location>
        <begin position="191"/>
        <end position="403"/>
    </location>
</feature>
<feature type="coiled-coil region" evidence="9">
    <location>
        <begin position="17"/>
        <end position="44"/>
    </location>
</feature>
<evidence type="ECO:0000256" key="8">
    <source>
        <dbReference type="ARBA" id="ARBA00023012"/>
    </source>
</evidence>
<dbReference type="CDD" id="cd00130">
    <property type="entry name" value="PAS"/>
    <property type="match status" value="1"/>
</dbReference>
<evidence type="ECO:0000313" key="13">
    <source>
        <dbReference type="EMBL" id="ROO28036.1"/>
    </source>
</evidence>